<evidence type="ECO:0000313" key="3">
    <source>
        <dbReference type="EMBL" id="SDO71535.1"/>
    </source>
</evidence>
<gene>
    <name evidence="3" type="ORF">SAMN04487957_110103</name>
</gene>
<keyword evidence="2" id="KW-0732">Signal</keyword>
<feature type="chain" id="PRO_5011667421" evidence="2">
    <location>
        <begin position="21"/>
        <end position="141"/>
    </location>
</feature>
<dbReference type="AlphaFoldDB" id="A0A1H0LTV7"/>
<dbReference type="RefSeq" id="WP_143004431.1">
    <property type="nucleotide sequence ID" value="NZ_FNIV01000010.1"/>
</dbReference>
<evidence type="ECO:0000256" key="2">
    <source>
        <dbReference type="SAM" id="SignalP"/>
    </source>
</evidence>
<keyword evidence="4" id="KW-1185">Reference proteome</keyword>
<dbReference type="Proteomes" id="UP000199075">
    <property type="component" value="Unassembled WGS sequence"/>
</dbReference>
<proteinExistence type="predicted"/>
<evidence type="ECO:0000256" key="1">
    <source>
        <dbReference type="SAM" id="MobiDB-lite"/>
    </source>
</evidence>
<accession>A0A1H0LTV7</accession>
<feature type="region of interest" description="Disordered" evidence="1">
    <location>
        <begin position="38"/>
        <end position="67"/>
    </location>
</feature>
<sequence>MLRATAVAATLLLVPLMAQAQAGYHCEINGRTYYQGDPCPEGTLKRQFGEPAPPPPPPPEPPKTKEGQCAVVSKLAREVMKARQTGTGISAMMAHSQGEDWIKKMIIAAFDEPRFSSREYQQRITTEFSNTYYLRCLRNQL</sequence>
<feature type="signal peptide" evidence="2">
    <location>
        <begin position="1"/>
        <end position="20"/>
    </location>
</feature>
<dbReference type="OrthoDB" id="6695268at2"/>
<dbReference type="EMBL" id="FNIV01000010">
    <property type="protein sequence ID" value="SDO71535.1"/>
    <property type="molecule type" value="Genomic_DNA"/>
</dbReference>
<organism evidence="3 4">
    <name type="scientific">Halomonas shengliensis</name>
    <dbReference type="NCBI Taxonomy" id="419597"/>
    <lineage>
        <taxon>Bacteria</taxon>
        <taxon>Pseudomonadati</taxon>
        <taxon>Pseudomonadota</taxon>
        <taxon>Gammaproteobacteria</taxon>
        <taxon>Oceanospirillales</taxon>
        <taxon>Halomonadaceae</taxon>
        <taxon>Halomonas</taxon>
    </lineage>
</organism>
<dbReference type="STRING" id="419597.SAMN04487957_110103"/>
<reference evidence="4" key="1">
    <citation type="submission" date="2016-10" db="EMBL/GenBank/DDBJ databases">
        <authorList>
            <person name="Varghese N."/>
            <person name="Submissions S."/>
        </authorList>
    </citation>
    <scope>NUCLEOTIDE SEQUENCE [LARGE SCALE GENOMIC DNA]</scope>
    <source>
        <strain evidence="4">CGMCC 1.6444</strain>
    </source>
</reference>
<feature type="compositionally biased region" description="Pro residues" evidence="1">
    <location>
        <begin position="51"/>
        <end position="61"/>
    </location>
</feature>
<evidence type="ECO:0000313" key="4">
    <source>
        <dbReference type="Proteomes" id="UP000199075"/>
    </source>
</evidence>
<protein>
    <submittedName>
        <fullName evidence="3">Uncharacterized protein</fullName>
    </submittedName>
</protein>
<name>A0A1H0LTV7_9GAMM</name>